<dbReference type="CDD" id="cd16664">
    <property type="entry name" value="RING-Ubox_PUB"/>
    <property type="match status" value="1"/>
</dbReference>
<dbReference type="Pfam" id="PF04564">
    <property type="entry name" value="U-box"/>
    <property type="match status" value="1"/>
</dbReference>
<dbReference type="InterPro" id="IPR000225">
    <property type="entry name" value="Armadillo"/>
</dbReference>
<evidence type="ECO:0000256" key="3">
    <source>
        <dbReference type="ARBA" id="ARBA00012483"/>
    </source>
</evidence>
<name>A0A438KAI7_VITVI</name>
<dbReference type="InterPro" id="IPR045210">
    <property type="entry name" value="RING-Ubox_PUB"/>
</dbReference>
<evidence type="ECO:0000256" key="7">
    <source>
        <dbReference type="PROSITE-ProRule" id="PRU00259"/>
    </source>
</evidence>
<evidence type="ECO:0000256" key="6">
    <source>
        <dbReference type="ARBA" id="ARBA00022786"/>
    </source>
</evidence>
<dbReference type="PANTHER" id="PTHR23315">
    <property type="entry name" value="U BOX DOMAIN-CONTAINING"/>
    <property type="match status" value="1"/>
</dbReference>
<proteinExistence type="predicted"/>
<evidence type="ECO:0000259" key="8">
    <source>
        <dbReference type="PROSITE" id="PS51698"/>
    </source>
</evidence>
<feature type="domain" description="U-box" evidence="8">
    <location>
        <begin position="366"/>
        <end position="440"/>
    </location>
</feature>
<dbReference type="SMART" id="SM00185">
    <property type="entry name" value="ARM"/>
    <property type="match status" value="2"/>
</dbReference>
<dbReference type="InterPro" id="IPR057623">
    <property type="entry name" value="PUB12-19-like_N"/>
</dbReference>
<sequence>MNKVTWLLCTHAFWQKGDWEWVVSTPTRPRGLFPVLQGTRQLHATPRVWSSVEPQISLHLGHPTRTPSVSRKQRHPTAVTPLQNTELLCLFLFLLQCFKVLTGPTAVFSVFRRFTPAKHFSSDPFRLSRRSLHQHTELPIKILPTQKRNARETLRQIGILLIFFEEIQDRRSVLPDSVVLCFSELHLAFQKIQFLLEDCSREGARLWILMKSQFVATQFRVLIRAFATALEVLPLNCIDLTSEVKELVELVAKQARKARFDLDANDECAAKDVIWILNQFEKRIEPDMSVVKRVLDHLEIRSWSECNKEIRFMEELSLECDEREVTLLKSLMGLMSYCRGVMFEEIESSGTDQTEGRCSVEMLSCLNPEDFRCPISLELMTDPVTVSTGQTYDRSSIQKWLRAGNIICPKTGEKLINKELVPNSALRKLIQQFCEDHGVSLAKTETQNSNAARTIAVNSPAAAEATRFLSKFLARRLVSGTGEQKNKAAYEIRLLAKSSVSNRCCLIEAGTVPPLLNLLSSTDAPTQENAIAALLKFSKHSKGKKVIMDSGGLKLILKVLKVGPRLESRQIAAATLFYLASVDKYRSLIGETPEAIPSLVELIKTGTTIGKMHAVVAIFGLLLCGRIAQSARSWNRSIAGSSFSFFSEGRSGNRVISSSGKTFRAYRRITGDPKGLGLTSNYKNSAIFSIPNRKRVLCLNFAVSLHQWQHRSDS</sequence>
<dbReference type="Pfam" id="PF00514">
    <property type="entry name" value="Arm"/>
    <property type="match status" value="1"/>
</dbReference>
<gene>
    <name evidence="9" type="primary">PUB19_0</name>
    <name evidence="9" type="ORF">CK203_006636</name>
</gene>
<keyword evidence="4" id="KW-0808">Transferase</keyword>
<dbReference type="SUPFAM" id="SSF48371">
    <property type="entry name" value="ARM repeat"/>
    <property type="match status" value="1"/>
</dbReference>
<dbReference type="PROSITE" id="PS51698">
    <property type="entry name" value="U_BOX"/>
    <property type="match status" value="1"/>
</dbReference>
<feature type="repeat" description="ARM" evidence="7">
    <location>
        <begin position="510"/>
        <end position="552"/>
    </location>
</feature>
<dbReference type="GO" id="GO:0061630">
    <property type="term" value="F:ubiquitin protein ligase activity"/>
    <property type="evidence" value="ECO:0007669"/>
    <property type="project" value="UniProtKB-EC"/>
</dbReference>
<dbReference type="SUPFAM" id="SSF57850">
    <property type="entry name" value="RING/U-box"/>
    <property type="match status" value="1"/>
</dbReference>
<dbReference type="GO" id="GO:0016567">
    <property type="term" value="P:protein ubiquitination"/>
    <property type="evidence" value="ECO:0007669"/>
    <property type="project" value="UniProtKB-UniPathway"/>
</dbReference>
<dbReference type="Proteomes" id="UP000288805">
    <property type="component" value="Unassembled WGS sequence"/>
</dbReference>
<evidence type="ECO:0000313" key="10">
    <source>
        <dbReference type="Proteomes" id="UP000288805"/>
    </source>
</evidence>
<accession>A0A438KAI7</accession>
<organism evidence="9 10">
    <name type="scientific">Vitis vinifera</name>
    <name type="common">Grape</name>
    <dbReference type="NCBI Taxonomy" id="29760"/>
    <lineage>
        <taxon>Eukaryota</taxon>
        <taxon>Viridiplantae</taxon>
        <taxon>Streptophyta</taxon>
        <taxon>Embryophyta</taxon>
        <taxon>Tracheophyta</taxon>
        <taxon>Spermatophyta</taxon>
        <taxon>Magnoliopsida</taxon>
        <taxon>eudicotyledons</taxon>
        <taxon>Gunneridae</taxon>
        <taxon>Pentapetalae</taxon>
        <taxon>rosids</taxon>
        <taxon>Vitales</taxon>
        <taxon>Vitaceae</taxon>
        <taxon>Viteae</taxon>
        <taxon>Vitis</taxon>
    </lineage>
</organism>
<dbReference type="Gene3D" id="1.25.10.10">
    <property type="entry name" value="Leucine-rich Repeat Variant"/>
    <property type="match status" value="1"/>
</dbReference>
<evidence type="ECO:0000256" key="1">
    <source>
        <dbReference type="ARBA" id="ARBA00000900"/>
    </source>
</evidence>
<dbReference type="SMART" id="SM00504">
    <property type="entry name" value="Ubox"/>
    <property type="match status" value="1"/>
</dbReference>
<evidence type="ECO:0000313" key="9">
    <source>
        <dbReference type="EMBL" id="RVX18239.1"/>
    </source>
</evidence>
<dbReference type="AlphaFoldDB" id="A0A438KAI7"/>
<dbReference type="InterPro" id="IPR003613">
    <property type="entry name" value="Ubox_domain"/>
</dbReference>
<comment type="pathway">
    <text evidence="2">Protein modification; protein ubiquitination.</text>
</comment>
<keyword evidence="6" id="KW-0833">Ubl conjugation pathway</keyword>
<dbReference type="InterPro" id="IPR013083">
    <property type="entry name" value="Znf_RING/FYVE/PHD"/>
</dbReference>
<dbReference type="FunFam" id="3.30.40.10:FF:000455">
    <property type="entry name" value="RING-type E3 ubiquitin transferase"/>
    <property type="match status" value="1"/>
</dbReference>
<dbReference type="InterPro" id="IPR011989">
    <property type="entry name" value="ARM-like"/>
</dbReference>
<evidence type="ECO:0000256" key="5">
    <source>
        <dbReference type="ARBA" id="ARBA00022737"/>
    </source>
</evidence>
<dbReference type="EMBL" id="QGNW01000011">
    <property type="protein sequence ID" value="RVX18239.1"/>
    <property type="molecule type" value="Genomic_DNA"/>
</dbReference>
<protein>
    <recommendedName>
        <fullName evidence="3">RING-type E3 ubiquitin transferase</fullName>
        <ecNumber evidence="3">2.3.2.27</ecNumber>
    </recommendedName>
</protein>
<reference evidence="9 10" key="1">
    <citation type="journal article" date="2018" name="PLoS Genet.">
        <title>Population sequencing reveals clonal diversity and ancestral inbreeding in the grapevine cultivar Chardonnay.</title>
        <authorList>
            <person name="Roach M.J."/>
            <person name="Johnson D.L."/>
            <person name="Bohlmann J."/>
            <person name="van Vuuren H.J."/>
            <person name="Jones S.J."/>
            <person name="Pretorius I.S."/>
            <person name="Schmidt S.A."/>
            <person name="Borneman A.R."/>
        </authorList>
    </citation>
    <scope>NUCLEOTIDE SEQUENCE [LARGE SCALE GENOMIC DNA]</scope>
    <source>
        <strain evidence="10">cv. Chardonnay</strain>
        <tissue evidence="9">Leaf</tissue>
    </source>
</reference>
<evidence type="ECO:0000256" key="4">
    <source>
        <dbReference type="ARBA" id="ARBA00022679"/>
    </source>
</evidence>
<comment type="caution">
    <text evidence="9">The sequence shown here is derived from an EMBL/GenBank/DDBJ whole genome shotgun (WGS) entry which is preliminary data.</text>
</comment>
<keyword evidence="5" id="KW-0677">Repeat</keyword>
<dbReference type="PROSITE" id="PS50176">
    <property type="entry name" value="ARM_REPEAT"/>
    <property type="match status" value="1"/>
</dbReference>
<dbReference type="InterPro" id="IPR016024">
    <property type="entry name" value="ARM-type_fold"/>
</dbReference>
<dbReference type="EC" id="2.3.2.27" evidence="3"/>
<dbReference type="Pfam" id="PF25368">
    <property type="entry name" value="PUB10_N"/>
    <property type="match status" value="1"/>
</dbReference>
<dbReference type="PANTHER" id="PTHR23315:SF116">
    <property type="entry name" value="RING-TYPE E3 UBIQUITIN TRANSFERASE"/>
    <property type="match status" value="1"/>
</dbReference>
<evidence type="ECO:0000256" key="2">
    <source>
        <dbReference type="ARBA" id="ARBA00004906"/>
    </source>
</evidence>
<comment type="catalytic activity">
    <reaction evidence="1">
        <text>S-ubiquitinyl-[E2 ubiquitin-conjugating enzyme]-L-cysteine + [acceptor protein]-L-lysine = [E2 ubiquitin-conjugating enzyme]-L-cysteine + N(6)-ubiquitinyl-[acceptor protein]-L-lysine.</text>
        <dbReference type="EC" id="2.3.2.27"/>
    </reaction>
</comment>
<dbReference type="Gene3D" id="3.30.40.10">
    <property type="entry name" value="Zinc/RING finger domain, C3HC4 (zinc finger)"/>
    <property type="match status" value="1"/>
</dbReference>
<dbReference type="UniPathway" id="UPA00143"/>